<evidence type="ECO:0000313" key="5">
    <source>
        <dbReference type="EMBL" id="KAK4294946.1"/>
    </source>
</evidence>
<keyword evidence="1" id="KW-0106">Calcium</keyword>
<evidence type="ECO:0000256" key="2">
    <source>
        <dbReference type="SAM" id="MobiDB-lite"/>
    </source>
</evidence>
<proteinExistence type="predicted"/>
<dbReference type="GO" id="GO:0016020">
    <property type="term" value="C:membrane"/>
    <property type="evidence" value="ECO:0007669"/>
    <property type="project" value="InterPro"/>
</dbReference>
<dbReference type="InterPro" id="IPR002126">
    <property type="entry name" value="Cadherin-like_dom"/>
</dbReference>
<accession>A0AAE1NTR3</accession>
<feature type="compositionally biased region" description="Low complexity" evidence="2">
    <location>
        <begin position="803"/>
        <end position="813"/>
    </location>
</feature>
<organism evidence="5 6">
    <name type="scientific">Petrolisthes manimaculis</name>
    <dbReference type="NCBI Taxonomy" id="1843537"/>
    <lineage>
        <taxon>Eukaryota</taxon>
        <taxon>Metazoa</taxon>
        <taxon>Ecdysozoa</taxon>
        <taxon>Arthropoda</taxon>
        <taxon>Crustacea</taxon>
        <taxon>Multicrustacea</taxon>
        <taxon>Malacostraca</taxon>
        <taxon>Eumalacostraca</taxon>
        <taxon>Eucarida</taxon>
        <taxon>Decapoda</taxon>
        <taxon>Pleocyemata</taxon>
        <taxon>Anomura</taxon>
        <taxon>Galatheoidea</taxon>
        <taxon>Porcellanidae</taxon>
        <taxon>Petrolisthes</taxon>
    </lineage>
</organism>
<comment type="caution">
    <text evidence="5">The sequence shown here is derived from an EMBL/GenBank/DDBJ whole genome shotgun (WGS) entry which is preliminary data.</text>
</comment>
<feature type="compositionally biased region" description="Low complexity" evidence="2">
    <location>
        <begin position="822"/>
        <end position="871"/>
    </location>
</feature>
<feature type="compositionally biased region" description="Polar residues" evidence="2">
    <location>
        <begin position="737"/>
        <end position="749"/>
    </location>
</feature>
<feature type="region of interest" description="Disordered" evidence="2">
    <location>
        <begin position="1047"/>
        <end position="1076"/>
    </location>
</feature>
<evidence type="ECO:0000313" key="6">
    <source>
        <dbReference type="Proteomes" id="UP001292094"/>
    </source>
</evidence>
<dbReference type="AlphaFoldDB" id="A0AAE1NTR3"/>
<name>A0AAE1NTR3_9EUCA</name>
<evidence type="ECO:0000256" key="1">
    <source>
        <dbReference type="PROSITE-ProRule" id="PRU00043"/>
    </source>
</evidence>
<keyword evidence="3" id="KW-0472">Membrane</keyword>
<dbReference type="InterPro" id="IPR015919">
    <property type="entry name" value="Cadherin-like_sf"/>
</dbReference>
<dbReference type="Proteomes" id="UP001292094">
    <property type="component" value="Unassembled WGS sequence"/>
</dbReference>
<dbReference type="GO" id="GO:0005509">
    <property type="term" value="F:calcium ion binding"/>
    <property type="evidence" value="ECO:0007669"/>
    <property type="project" value="UniProtKB-UniRule"/>
</dbReference>
<gene>
    <name evidence="5" type="ORF">Pmani_032464</name>
</gene>
<sequence length="1076" mass="115386">MFKVVHYNYLTLESSEAQDDSGDSSISILDVFLPPAPTTTPGTLPPETTLTVTCPDVTCPDVTYPDVTCPDVTCPDVTYPDVTCPDVTCPDVTCPTTPITTEGTCSPCPTTTAYPDITCPDVTCPDVTCPDVTYTDVTCPEVTCPDINCPTTSDPTCPVCPTTCPTVTCPTVAPPQSSVAFKKDSYKGEIYPSFTNVLRVAVYGEEKATETTNGGQTQVAVLGVGLPWDQMVCEGLYFEQYKYSSQILKPGIDEVVLVVHATTNNHTETITYDWKEGEDDADKFSIDANTGEIKNLQLDVTPGLYSLVAVATSTNDPTLYDTTQVNIEVLVPSGNVTLDSSLVMVEVMEGEVSDNTIPISTTPIAGSVCITEVTPVSATDTFEIKREGDIWVLSQKQPLDYETVDEVRIRLKAFNEIDACPSTQVSDSQQFLRNEGLVIVKVKDADDIEPIFVEPPSDEVIAYPKDTALQKVVGPVITLQATDRDTPVVYYSLQGDDAEAFTVGEQSGAVFVEGNFQCSEGCHFTARAHDGVRFDDVAIEVLSLDMELIFTLPLEVNDVSEVTGKLEELSAQTDGASIRELYISAITTTPTTNNNAIASIFSSSSLGSLTPLTHRRTRSTDGGVGVGVGVVGVDRAAMMSLQVHVYSIKEGQLMTLSQLNEALANTNTQAEVFADKGVFSGGGESVDLTGWKAAVGVLGALLGLTIILGAGFFVYRSQPHQYIRGAYPNQSYLTDTIERNNTPQDYGTSETKDSLNGGVGSNNRYTAPSLLISQKESPPLFRSALSLEPTPPPTRSGLRRTEPGTPEYYGSSSPSPPPSYTSPPYTNSTSSTTITSKPSSSSPPTSKPLSSSTTSSSGLYSSVVTAASSSTQPKEQKETQNVPLTTFPGFEKSKPEEPAADYESSMDAPPSTSKFAGLKGSPPPKRSTAPPDSDEDEHDGLFFPGGKEKKIHHTSTPFIHHTSTTFIHINHTTSITFIHSSTTSTTHQPHSSITFFQDEGMSAEEEKKSVAFKVLVDTKEIEPENLGPSQKKAAAKSDAMDILKANKMKLGDVTEEGDEAEEGDDDDDDEEGDSKL</sequence>
<evidence type="ECO:0000256" key="3">
    <source>
        <dbReference type="SAM" id="Phobius"/>
    </source>
</evidence>
<keyword evidence="6" id="KW-1185">Reference proteome</keyword>
<dbReference type="PROSITE" id="PS50268">
    <property type="entry name" value="CADHERIN_2"/>
    <property type="match status" value="1"/>
</dbReference>
<dbReference type="GO" id="GO:0007156">
    <property type="term" value="P:homophilic cell adhesion via plasma membrane adhesion molecules"/>
    <property type="evidence" value="ECO:0007669"/>
    <property type="project" value="InterPro"/>
</dbReference>
<dbReference type="Gene3D" id="2.60.40.60">
    <property type="entry name" value="Cadherins"/>
    <property type="match status" value="2"/>
</dbReference>
<dbReference type="PANTHER" id="PTHR21523:SF47">
    <property type="entry name" value="SALIVARY GLUE PROTEIN SGS-3"/>
    <property type="match status" value="1"/>
</dbReference>
<dbReference type="SUPFAM" id="SSF49313">
    <property type="entry name" value="Cadherin-like"/>
    <property type="match status" value="1"/>
</dbReference>
<feature type="region of interest" description="Disordered" evidence="2">
    <location>
        <begin position="737"/>
        <end position="762"/>
    </location>
</feature>
<reference evidence="5" key="1">
    <citation type="submission" date="2023-11" db="EMBL/GenBank/DDBJ databases">
        <title>Genome assemblies of two species of porcelain crab, Petrolisthes cinctipes and Petrolisthes manimaculis (Anomura: Porcellanidae).</title>
        <authorList>
            <person name="Angst P."/>
        </authorList>
    </citation>
    <scope>NUCLEOTIDE SEQUENCE</scope>
    <source>
        <strain evidence="5">PB745_02</strain>
        <tissue evidence="5">Gill</tissue>
    </source>
</reference>
<dbReference type="CDD" id="cd11304">
    <property type="entry name" value="Cadherin_repeat"/>
    <property type="match status" value="2"/>
</dbReference>
<dbReference type="EMBL" id="JAWZYT010004173">
    <property type="protein sequence ID" value="KAK4294946.1"/>
    <property type="molecule type" value="Genomic_DNA"/>
</dbReference>
<feature type="transmembrane region" description="Helical" evidence="3">
    <location>
        <begin position="693"/>
        <end position="715"/>
    </location>
</feature>
<feature type="compositionally biased region" description="Acidic residues" evidence="2">
    <location>
        <begin position="1053"/>
        <end position="1076"/>
    </location>
</feature>
<feature type="region of interest" description="Disordered" evidence="2">
    <location>
        <begin position="782"/>
        <end position="948"/>
    </location>
</feature>
<evidence type="ECO:0000259" key="4">
    <source>
        <dbReference type="PROSITE" id="PS50268"/>
    </source>
</evidence>
<dbReference type="PANTHER" id="PTHR21523">
    <property type="match status" value="1"/>
</dbReference>
<keyword evidence="3" id="KW-1133">Transmembrane helix</keyword>
<feature type="domain" description="Cadherin" evidence="4">
    <location>
        <begin position="382"/>
        <end position="452"/>
    </location>
</feature>
<keyword evidence="3" id="KW-0812">Transmembrane</keyword>
<protein>
    <recommendedName>
        <fullName evidence="4">Cadherin domain-containing protein</fullName>
    </recommendedName>
</protein>